<dbReference type="Gramene" id="KRH56533">
    <property type="protein sequence ID" value="KRH56533"/>
    <property type="gene ID" value="GLYMA_05G002900"/>
</dbReference>
<evidence type="ECO:0000256" key="1">
    <source>
        <dbReference type="ARBA" id="ARBA00004613"/>
    </source>
</evidence>
<comment type="similarity">
    <text evidence="2">Belongs to the plant self-incompatibility (S1) protein family.</text>
</comment>
<evidence type="ECO:0000313" key="8">
    <source>
        <dbReference type="Proteomes" id="UP000008827"/>
    </source>
</evidence>
<reference evidence="6" key="3">
    <citation type="submission" date="2018-07" db="EMBL/GenBank/DDBJ databases">
        <title>WGS assembly of Glycine max.</title>
        <authorList>
            <person name="Schmutz J."/>
            <person name="Cannon S."/>
            <person name="Schlueter J."/>
            <person name="Ma J."/>
            <person name="Mitros T."/>
            <person name="Nelson W."/>
            <person name="Hyten D."/>
            <person name="Song Q."/>
            <person name="Thelen J."/>
            <person name="Cheng J."/>
            <person name="Xu D."/>
            <person name="Hellsten U."/>
            <person name="May G."/>
            <person name="Yu Y."/>
            <person name="Sakurai T."/>
            <person name="Umezawa T."/>
            <person name="Bhattacharyya M."/>
            <person name="Sandhu D."/>
            <person name="Valliyodan B."/>
            <person name="Lindquist E."/>
            <person name="Peto M."/>
            <person name="Grant D."/>
            <person name="Shu S."/>
            <person name="Goodstein D."/>
            <person name="Barry K."/>
            <person name="Futrell-Griggs M."/>
            <person name="Abernathy B."/>
            <person name="Du J."/>
            <person name="Tian Z."/>
            <person name="Zhu L."/>
            <person name="Gill N."/>
            <person name="Joshi T."/>
            <person name="Libault M."/>
            <person name="Sethuraman A."/>
            <person name="Zhang X."/>
            <person name="Shinozaki K."/>
            <person name="Nguyen H."/>
            <person name="Wing R."/>
            <person name="Cregan P."/>
            <person name="Specht J."/>
            <person name="Grimwood J."/>
            <person name="Rokhsar D."/>
            <person name="Stacey G."/>
            <person name="Shoemaker R."/>
            <person name="Jackson S."/>
        </authorList>
    </citation>
    <scope>NUCLEOTIDE SEQUENCE</scope>
    <source>
        <tissue evidence="6">Callus</tissue>
    </source>
</reference>
<dbReference type="EMBL" id="CM000838">
    <property type="protein sequence ID" value="KRH56533.1"/>
    <property type="molecule type" value="Genomic_DNA"/>
</dbReference>
<evidence type="ECO:0000313" key="7">
    <source>
        <dbReference type="EnsemblPlants" id="KRH56533"/>
    </source>
</evidence>
<keyword evidence="8" id="KW-1185">Reference proteome</keyword>
<keyword evidence="4" id="KW-0964">Secreted</keyword>
<dbReference type="AlphaFoldDB" id="A0A0R0JWK5"/>
<dbReference type="InParanoid" id="A0A0R0JWK5"/>
<dbReference type="Proteomes" id="UP000008827">
    <property type="component" value="Chromosome 5"/>
</dbReference>
<keyword evidence="5" id="KW-0732">Signal</keyword>
<dbReference type="InterPro" id="IPR010264">
    <property type="entry name" value="Self-incomp_S1"/>
</dbReference>
<reference evidence="7" key="2">
    <citation type="submission" date="2018-02" db="UniProtKB">
        <authorList>
            <consortium name="EnsemblPlants"/>
        </authorList>
    </citation>
    <scope>IDENTIFICATION</scope>
    <source>
        <strain evidence="7">Williams 82</strain>
    </source>
</reference>
<protein>
    <recommendedName>
        <fullName evidence="9">S-protein homolog</fullName>
    </recommendedName>
</protein>
<evidence type="ECO:0000256" key="3">
    <source>
        <dbReference type="ARBA" id="ARBA00022471"/>
    </source>
</evidence>
<reference evidence="6 7" key="1">
    <citation type="journal article" date="2010" name="Nature">
        <title>Genome sequence of the palaeopolyploid soybean.</title>
        <authorList>
            <person name="Schmutz J."/>
            <person name="Cannon S.B."/>
            <person name="Schlueter J."/>
            <person name="Ma J."/>
            <person name="Mitros T."/>
            <person name="Nelson W."/>
            <person name="Hyten D.L."/>
            <person name="Song Q."/>
            <person name="Thelen J.J."/>
            <person name="Cheng J."/>
            <person name="Xu D."/>
            <person name="Hellsten U."/>
            <person name="May G.D."/>
            <person name="Yu Y."/>
            <person name="Sakurai T."/>
            <person name="Umezawa T."/>
            <person name="Bhattacharyya M.K."/>
            <person name="Sandhu D."/>
            <person name="Valliyodan B."/>
            <person name="Lindquist E."/>
            <person name="Peto M."/>
            <person name="Grant D."/>
            <person name="Shu S."/>
            <person name="Goodstein D."/>
            <person name="Barry K."/>
            <person name="Futrell-Griggs M."/>
            <person name="Abernathy B."/>
            <person name="Du J."/>
            <person name="Tian Z."/>
            <person name="Zhu L."/>
            <person name="Gill N."/>
            <person name="Joshi T."/>
            <person name="Libault M."/>
            <person name="Sethuraman A."/>
            <person name="Zhang X.-C."/>
            <person name="Shinozaki K."/>
            <person name="Nguyen H.T."/>
            <person name="Wing R.A."/>
            <person name="Cregan P."/>
            <person name="Specht J."/>
            <person name="Grimwood J."/>
            <person name="Rokhsar D."/>
            <person name="Stacey G."/>
            <person name="Shoemaker R.C."/>
            <person name="Jackson S.A."/>
        </authorList>
    </citation>
    <scope>NUCLEOTIDE SEQUENCE</scope>
    <source>
        <strain evidence="7">cv. Williams 82</strain>
        <tissue evidence="6">Callus</tissue>
    </source>
</reference>
<dbReference type="GO" id="GO:0060320">
    <property type="term" value="P:rejection of self pollen"/>
    <property type="evidence" value="ECO:0007669"/>
    <property type="project" value="UniProtKB-KW"/>
</dbReference>
<sequence>MILSKFILARAHSRHTQLHISRNSYFEVVVSSYIENDGCNLQNFLQNTTLYFCRFAWVGAVHYFDIYVQDRDLCCVGDNQCSWKIYETQPCEIKLRSRECFQWNIQYLK</sequence>
<evidence type="ECO:0008006" key="9">
    <source>
        <dbReference type="Google" id="ProtNLM"/>
    </source>
</evidence>
<accession>A0A0R0JWK5</accession>
<dbReference type="EnsemblPlants" id="KRH56533">
    <property type="protein sequence ID" value="KRH56533"/>
    <property type="gene ID" value="GLYMA_05G002900"/>
</dbReference>
<evidence type="ECO:0000256" key="2">
    <source>
        <dbReference type="ARBA" id="ARBA00005581"/>
    </source>
</evidence>
<proteinExistence type="inferred from homology"/>
<dbReference type="Pfam" id="PF05938">
    <property type="entry name" value="Self-incomp_S1"/>
    <property type="match status" value="1"/>
</dbReference>
<dbReference type="GO" id="GO:0005576">
    <property type="term" value="C:extracellular region"/>
    <property type="evidence" value="ECO:0007669"/>
    <property type="project" value="UniProtKB-SubCell"/>
</dbReference>
<evidence type="ECO:0000256" key="5">
    <source>
        <dbReference type="ARBA" id="ARBA00022729"/>
    </source>
</evidence>
<comment type="subcellular location">
    <subcellularLocation>
        <location evidence="1">Secreted</location>
    </subcellularLocation>
</comment>
<organism evidence="6">
    <name type="scientific">Glycine max</name>
    <name type="common">Soybean</name>
    <name type="synonym">Glycine hispida</name>
    <dbReference type="NCBI Taxonomy" id="3847"/>
    <lineage>
        <taxon>Eukaryota</taxon>
        <taxon>Viridiplantae</taxon>
        <taxon>Streptophyta</taxon>
        <taxon>Embryophyta</taxon>
        <taxon>Tracheophyta</taxon>
        <taxon>Spermatophyta</taxon>
        <taxon>Magnoliopsida</taxon>
        <taxon>eudicotyledons</taxon>
        <taxon>Gunneridae</taxon>
        <taxon>Pentapetalae</taxon>
        <taxon>rosids</taxon>
        <taxon>fabids</taxon>
        <taxon>Fabales</taxon>
        <taxon>Fabaceae</taxon>
        <taxon>Papilionoideae</taxon>
        <taxon>50 kb inversion clade</taxon>
        <taxon>NPAAA clade</taxon>
        <taxon>indigoferoid/millettioid clade</taxon>
        <taxon>Phaseoleae</taxon>
        <taxon>Glycine</taxon>
        <taxon>Glycine subgen. Soja</taxon>
    </lineage>
</organism>
<evidence type="ECO:0000256" key="4">
    <source>
        <dbReference type="ARBA" id="ARBA00022525"/>
    </source>
</evidence>
<keyword evidence="3" id="KW-0713">Self-incompatibility</keyword>
<gene>
    <name evidence="6" type="ORF">GLYMA_05G002900</name>
</gene>
<evidence type="ECO:0000313" key="6">
    <source>
        <dbReference type="EMBL" id="KRH56533.1"/>
    </source>
</evidence>
<name>A0A0R0JWK5_SOYBN</name>